<evidence type="ECO:0000256" key="1">
    <source>
        <dbReference type="SAM" id="MobiDB-lite"/>
    </source>
</evidence>
<proteinExistence type="predicted"/>
<reference evidence="2" key="1">
    <citation type="submission" date="2022-12" db="EMBL/GenBank/DDBJ databases">
        <title>Jiella pelagia sp. nov., isolated from phosphonate enriched culture of Northwest Pacific surface seawater.</title>
        <authorList>
            <person name="Shin D.Y."/>
            <person name="Hwang C.Y."/>
        </authorList>
    </citation>
    <scope>NUCLEOTIDE SEQUENCE</scope>
    <source>
        <strain evidence="2">HL-NP1</strain>
    </source>
</reference>
<sequence length="447" mass="44894">MQRRALGILLFCLVLLVAIIAGYWDMLESEKLRIAERRDNPAAETEGAVEPTGFSGSDRATREPGQEARNRADATGEAAPQPEPDGNVAAADGATSPKNVPTKAGSTGSGREEARSAEMTAGEAPGSDRIARGKSDRRTSGNETTAGEDAAPNELAVDDGTTEPSPSAAPADVSRTRDVAALDQPDEMGRTPGQELPRPERTATEPTAPGLASPQAGTGGATPPTSVADDEPAAAGQSGGPATKGPATDSVSGVEPSEAEAQAAPAAGAGERETAADASQTGVSASGDMIGSNEETGPADDATFAPEGGERIGEAAEAPAPAQAAQAVGEPAMSPATEGGAVGETREQAAPAEAASPQAESSEPGTQTADAADMPRKSGETRSQASDAAATTDEARRAATGAPETSEMIEAPEVNPEAGETSIWPTLWDRQAPMETAPQEARSSLVG</sequence>
<gene>
    <name evidence="2" type="ORF">OH818_04750</name>
</gene>
<feature type="compositionally biased region" description="Low complexity" evidence="1">
    <location>
        <begin position="381"/>
        <end position="402"/>
    </location>
</feature>
<feature type="compositionally biased region" description="Basic and acidic residues" evidence="1">
    <location>
        <begin position="129"/>
        <end position="140"/>
    </location>
</feature>
<organism evidence="2 3">
    <name type="scientific">Jiella pelagia</name>
    <dbReference type="NCBI Taxonomy" id="2986949"/>
    <lineage>
        <taxon>Bacteria</taxon>
        <taxon>Pseudomonadati</taxon>
        <taxon>Pseudomonadota</taxon>
        <taxon>Alphaproteobacteria</taxon>
        <taxon>Hyphomicrobiales</taxon>
        <taxon>Aurantimonadaceae</taxon>
        <taxon>Jiella</taxon>
    </lineage>
</organism>
<dbReference type="EMBL" id="CP114029">
    <property type="protein sequence ID" value="WAP69559.1"/>
    <property type="molecule type" value="Genomic_DNA"/>
</dbReference>
<evidence type="ECO:0000313" key="2">
    <source>
        <dbReference type="EMBL" id="WAP69559.1"/>
    </source>
</evidence>
<evidence type="ECO:0000313" key="3">
    <source>
        <dbReference type="Proteomes" id="UP001164020"/>
    </source>
</evidence>
<name>A0ABY7C3E3_9HYPH</name>
<dbReference type="Proteomes" id="UP001164020">
    <property type="component" value="Chromosome"/>
</dbReference>
<dbReference type="RefSeq" id="WP_268881996.1">
    <property type="nucleotide sequence ID" value="NZ_CP114029.1"/>
</dbReference>
<accession>A0ABY7C3E3</accession>
<feature type="compositionally biased region" description="Low complexity" evidence="1">
    <location>
        <begin position="315"/>
        <end position="332"/>
    </location>
</feature>
<feature type="compositionally biased region" description="Basic and acidic residues" evidence="1">
    <location>
        <begin position="59"/>
        <end position="74"/>
    </location>
</feature>
<feature type="compositionally biased region" description="Low complexity" evidence="1">
    <location>
        <begin position="255"/>
        <end position="269"/>
    </location>
</feature>
<feature type="region of interest" description="Disordered" evidence="1">
    <location>
        <begin position="38"/>
        <end position="447"/>
    </location>
</feature>
<feature type="compositionally biased region" description="Low complexity" evidence="1">
    <location>
        <begin position="348"/>
        <end position="364"/>
    </location>
</feature>
<keyword evidence="3" id="KW-1185">Reference proteome</keyword>
<protein>
    <submittedName>
        <fullName evidence="2">Uncharacterized protein</fullName>
    </submittedName>
</protein>